<name>A0A370ICH5_9NOCA</name>
<comment type="caution">
    <text evidence="1">The sequence shown here is derived from an EMBL/GenBank/DDBJ whole genome shotgun (WGS) entry which is preliminary data.</text>
</comment>
<dbReference type="Proteomes" id="UP000254869">
    <property type="component" value="Unassembled WGS sequence"/>
</dbReference>
<gene>
    <name evidence="1" type="ORF">DFR76_102833</name>
</gene>
<reference evidence="1 2" key="1">
    <citation type="submission" date="2018-07" db="EMBL/GenBank/DDBJ databases">
        <title>Genomic Encyclopedia of Type Strains, Phase IV (KMG-IV): sequencing the most valuable type-strain genomes for metagenomic binning, comparative biology and taxonomic classification.</title>
        <authorList>
            <person name="Goeker M."/>
        </authorList>
    </citation>
    <scope>NUCLEOTIDE SEQUENCE [LARGE SCALE GENOMIC DNA]</scope>
    <source>
        <strain evidence="1 2">DSM 44290</strain>
    </source>
</reference>
<proteinExistence type="predicted"/>
<evidence type="ECO:0000313" key="2">
    <source>
        <dbReference type="Proteomes" id="UP000254869"/>
    </source>
</evidence>
<dbReference type="AlphaFoldDB" id="A0A370ICH5"/>
<keyword evidence="2" id="KW-1185">Reference proteome</keyword>
<organism evidence="1 2">
    <name type="scientific">Nocardia pseudobrasiliensis</name>
    <dbReference type="NCBI Taxonomy" id="45979"/>
    <lineage>
        <taxon>Bacteria</taxon>
        <taxon>Bacillati</taxon>
        <taxon>Actinomycetota</taxon>
        <taxon>Actinomycetes</taxon>
        <taxon>Mycobacteriales</taxon>
        <taxon>Nocardiaceae</taxon>
        <taxon>Nocardia</taxon>
    </lineage>
</organism>
<accession>A0A370ICH5</accession>
<protein>
    <submittedName>
        <fullName evidence="1">Uncharacterized protein</fullName>
    </submittedName>
</protein>
<dbReference type="EMBL" id="QQBC01000002">
    <property type="protein sequence ID" value="RDI68432.1"/>
    <property type="molecule type" value="Genomic_DNA"/>
</dbReference>
<sequence>MVAPTATIFAKAFLESLGERAADGVAGLPSRLRQRWFRREATSGPAELAAVLDVDNGGTAAILVTADLPDEARLALLDLDATDPSVQGKILGWSAELQQWTSVTAPTEQVTPPDHYND</sequence>
<evidence type="ECO:0000313" key="1">
    <source>
        <dbReference type="EMBL" id="RDI68432.1"/>
    </source>
</evidence>